<evidence type="ECO:0000256" key="1">
    <source>
        <dbReference type="SAM" id="MobiDB-lite"/>
    </source>
</evidence>
<accession>A0A9P4U999</accession>
<feature type="region of interest" description="Disordered" evidence="1">
    <location>
        <begin position="1"/>
        <end position="23"/>
    </location>
</feature>
<protein>
    <submittedName>
        <fullName evidence="2">Uncharacterized protein</fullName>
    </submittedName>
</protein>
<dbReference type="Proteomes" id="UP000799764">
    <property type="component" value="Unassembled WGS sequence"/>
</dbReference>
<dbReference type="EMBL" id="MU001505">
    <property type="protein sequence ID" value="KAF2441771.1"/>
    <property type="molecule type" value="Genomic_DNA"/>
</dbReference>
<comment type="caution">
    <text evidence="2">The sequence shown here is derived from an EMBL/GenBank/DDBJ whole genome shotgun (WGS) entry which is preliminary data.</text>
</comment>
<organism evidence="2 3">
    <name type="scientific">Karstenula rhodostoma CBS 690.94</name>
    <dbReference type="NCBI Taxonomy" id="1392251"/>
    <lineage>
        <taxon>Eukaryota</taxon>
        <taxon>Fungi</taxon>
        <taxon>Dikarya</taxon>
        <taxon>Ascomycota</taxon>
        <taxon>Pezizomycotina</taxon>
        <taxon>Dothideomycetes</taxon>
        <taxon>Pleosporomycetidae</taxon>
        <taxon>Pleosporales</taxon>
        <taxon>Massarineae</taxon>
        <taxon>Didymosphaeriaceae</taxon>
        <taxon>Karstenula</taxon>
    </lineage>
</organism>
<evidence type="ECO:0000313" key="3">
    <source>
        <dbReference type="Proteomes" id="UP000799764"/>
    </source>
</evidence>
<evidence type="ECO:0000313" key="2">
    <source>
        <dbReference type="EMBL" id="KAF2441771.1"/>
    </source>
</evidence>
<dbReference type="OrthoDB" id="3794564at2759"/>
<gene>
    <name evidence="2" type="ORF">P171DRAFT_488212</name>
</gene>
<reference evidence="2" key="1">
    <citation type="journal article" date="2020" name="Stud. Mycol.">
        <title>101 Dothideomycetes genomes: a test case for predicting lifestyles and emergence of pathogens.</title>
        <authorList>
            <person name="Haridas S."/>
            <person name="Albert R."/>
            <person name="Binder M."/>
            <person name="Bloem J."/>
            <person name="Labutti K."/>
            <person name="Salamov A."/>
            <person name="Andreopoulos B."/>
            <person name="Baker S."/>
            <person name="Barry K."/>
            <person name="Bills G."/>
            <person name="Bluhm B."/>
            <person name="Cannon C."/>
            <person name="Castanera R."/>
            <person name="Culley D."/>
            <person name="Daum C."/>
            <person name="Ezra D."/>
            <person name="Gonzalez J."/>
            <person name="Henrissat B."/>
            <person name="Kuo A."/>
            <person name="Liang C."/>
            <person name="Lipzen A."/>
            <person name="Lutzoni F."/>
            <person name="Magnuson J."/>
            <person name="Mondo S."/>
            <person name="Nolan M."/>
            <person name="Ohm R."/>
            <person name="Pangilinan J."/>
            <person name="Park H.-J."/>
            <person name="Ramirez L."/>
            <person name="Alfaro M."/>
            <person name="Sun H."/>
            <person name="Tritt A."/>
            <person name="Yoshinaga Y."/>
            <person name="Zwiers L.-H."/>
            <person name="Turgeon B."/>
            <person name="Goodwin S."/>
            <person name="Spatafora J."/>
            <person name="Crous P."/>
            <person name="Grigoriev I."/>
        </authorList>
    </citation>
    <scope>NUCLEOTIDE SEQUENCE</scope>
    <source>
        <strain evidence="2">CBS 690.94</strain>
    </source>
</reference>
<sequence>MPPRNRSTRRRKPRATKPAKPAKKTNFDVALEAIRAELKRDYVLYEEALSGVMQAKAAGGDATPWLNQMSDLVRGKPFAAISHEGVKFLVEEMVRKFVADGYQVPQPALMVVR</sequence>
<proteinExistence type="predicted"/>
<name>A0A9P4U999_9PLEO</name>
<dbReference type="AlphaFoldDB" id="A0A9P4U999"/>
<keyword evidence="3" id="KW-1185">Reference proteome</keyword>